<accession>A0A2H6K7G7</accession>
<evidence type="ECO:0000313" key="1">
    <source>
        <dbReference type="EMBL" id="GBE58941.1"/>
    </source>
</evidence>
<sequence length="247" mass="26006">MHVYTGEPGCPGAQQRLRGVLVVGVVEAATVTADGDEEGTAVMCQKAEGAGDAEQGIFKHVISFTTRQVMAMRLNAFVYCGVRQPGEPSEDVPDGAGVPGFCGDVQVTDTQVIFEHVVECVQGIQSVMDEAADFSTVAGILVTQLGVDEAIGSNDKATAPEELPQGIVRIYVVMCPLICAAHSELIDGAEQRVSDSQKDHHALGGLGGVRLFRRVEQHAVVEGAVVAADVCPAQLVYQGRETCSQNV</sequence>
<dbReference type="RefSeq" id="XP_028865184.1">
    <property type="nucleotide sequence ID" value="XM_029009351.1"/>
</dbReference>
<dbReference type="AlphaFoldDB" id="A0A2H6K7G7"/>
<proteinExistence type="predicted"/>
<evidence type="ECO:0000313" key="2">
    <source>
        <dbReference type="Proteomes" id="UP000236319"/>
    </source>
</evidence>
<dbReference type="EMBL" id="BDSA01000001">
    <property type="protein sequence ID" value="GBE58941.1"/>
    <property type="molecule type" value="Genomic_DNA"/>
</dbReference>
<keyword evidence="2" id="KW-1185">Reference proteome</keyword>
<name>A0A2H6K7G7_9APIC</name>
<reference evidence="1 2" key="1">
    <citation type="journal article" date="2017" name="BMC Genomics">
        <title>Whole-genome assembly of Babesia ovata and comparative genomics between closely related pathogens.</title>
        <authorList>
            <person name="Yamagishi J."/>
            <person name="Asada M."/>
            <person name="Hakimi H."/>
            <person name="Tanaka T.Q."/>
            <person name="Sugimoto C."/>
            <person name="Kawazu S."/>
        </authorList>
    </citation>
    <scope>NUCLEOTIDE SEQUENCE [LARGE SCALE GENOMIC DNA]</scope>
    <source>
        <strain evidence="1 2">Miyake</strain>
    </source>
</reference>
<protein>
    <submittedName>
        <fullName evidence="1">Multidrug transporter, putative</fullName>
    </submittedName>
</protein>
<dbReference type="VEuPathDB" id="PiroplasmaDB:BOVATA_004340"/>
<dbReference type="Proteomes" id="UP000236319">
    <property type="component" value="Unassembled WGS sequence"/>
</dbReference>
<organism evidence="1 2">
    <name type="scientific">Babesia ovata</name>
    <dbReference type="NCBI Taxonomy" id="189622"/>
    <lineage>
        <taxon>Eukaryota</taxon>
        <taxon>Sar</taxon>
        <taxon>Alveolata</taxon>
        <taxon>Apicomplexa</taxon>
        <taxon>Aconoidasida</taxon>
        <taxon>Piroplasmida</taxon>
        <taxon>Babesiidae</taxon>
        <taxon>Babesia</taxon>
    </lineage>
</organism>
<dbReference type="GeneID" id="39872711"/>
<comment type="caution">
    <text evidence="1">The sequence shown here is derived from an EMBL/GenBank/DDBJ whole genome shotgun (WGS) entry which is preliminary data.</text>
</comment>
<gene>
    <name evidence="1" type="ORF">BOVATA_004340</name>
</gene>